<accession>B0I1N6</accession>
<organism evidence="2">
    <name type="scientific">Pylaiella littoralis</name>
    <name type="common">Seaweed</name>
    <name type="synonym">Conferva littoralis</name>
    <dbReference type="NCBI Taxonomy" id="2885"/>
    <lineage>
        <taxon>Eukaryota</taxon>
        <taxon>Sar</taxon>
        <taxon>Stramenopiles</taxon>
        <taxon>Ochrophyta</taxon>
        <taxon>PX clade</taxon>
        <taxon>Phaeophyceae</taxon>
        <taxon>Ectocarpales</taxon>
        <taxon>Acinetosporaceae</taxon>
        <taxon>Pylaiella</taxon>
    </lineage>
</organism>
<feature type="domain" description="Reverse transcriptase" evidence="1">
    <location>
        <begin position="221"/>
        <end position="504"/>
    </location>
</feature>
<keyword evidence="2" id="KW-0695">RNA-directed DNA polymerase</keyword>
<dbReference type="SUPFAM" id="SSF56672">
    <property type="entry name" value="DNA/RNA polymerases"/>
    <property type="match status" value="1"/>
</dbReference>
<dbReference type="PANTHER" id="PTHR34047">
    <property type="entry name" value="NUCLEAR INTRON MATURASE 1, MITOCHONDRIAL-RELATED"/>
    <property type="match status" value="1"/>
</dbReference>
<dbReference type="Pfam" id="PF21368">
    <property type="entry name" value="AI2M-like_HNH"/>
    <property type="match status" value="1"/>
</dbReference>
<dbReference type="SMART" id="SM00507">
    <property type="entry name" value="HNHc"/>
    <property type="match status" value="1"/>
</dbReference>
<keyword evidence="2" id="KW-0548">Nucleotidyltransferase</keyword>
<sequence>MLITRLIYPLGLKALSPTPARNGLRRSGIKSQLRGPVNPDKVWQATITMIRFTKLIRDLGLTLGGGRNITGKGPSLMWVPSRMYGSPRINIRRFCYMAANKISQRSKVINDVVLGTMGNSNRRKSHGFGGLVVECCSLSTRRGPGIQHFHSVRGINSKEGAPQSNGIDITNDRLTKVIHDIASLKNITRAYESIKSKPGNMTPSANSETLDGFGLAWVVKASNNLKAGKFKFSKARRVHIPKPGSSKLRPLGVVSPRDKVILTAVLQVLEPFYEKKFLDISHGFRPGRGCHTAPNFIQLRFGNSNWAIEGDIARCFDDIDHDILLGILRRDIKCDKTIALIKKSLKNPFVEDGVTVKPQKGTFQGSPLSPFLCNIYLHEMDLFIKGLSEDYISGTRRRKSPQYRKIQYELSKSSLKVTERKPLNKKLRAIPSKDPVDPDFRRFSYVRYADDFVIGITGPKKDCGEVRNKLREFLTKILALGLSMDKTIISHFNQEGITFLGTRISGNKEREKVIRKISKNGKILKVRTTSRARLEAPIEVLLERGMANGLFKRLSNGKIVPTALRRVVNLDRSDILRFYNQKIRGILNYYSFADNAKSLGVIVHGMKHSCALTLGLKLKLRVRAKVFKKFGKYLECKESGTKLFIPNSFSRTKKFYINPPTFGAVLDARWNNKLSRSSLNMGCLVCGETPSEMHHVRKIKDLKSRYDSRGIDFWTLQMAAINRKQIPLCKIHHLALHRGTLTHSERELLKEAIRNTK</sequence>
<keyword evidence="2" id="KW-0496">Mitochondrion</keyword>
<dbReference type="Pfam" id="PF01348">
    <property type="entry name" value="Intron_maturas2"/>
    <property type="match status" value="1"/>
</dbReference>
<protein>
    <submittedName>
        <fullName evidence="2">Reverse transcriptase homolog</fullName>
    </submittedName>
</protein>
<dbReference type="InterPro" id="IPR049030">
    <property type="entry name" value="AI2M-like_HNH"/>
</dbReference>
<dbReference type="GO" id="GO:0005739">
    <property type="term" value="C:mitochondrion"/>
    <property type="evidence" value="ECO:0007669"/>
    <property type="project" value="UniProtKB-ARBA"/>
</dbReference>
<evidence type="ECO:0000313" key="2">
    <source>
        <dbReference type="EMBL" id="BAG06160.1"/>
    </source>
</evidence>
<dbReference type="InterPro" id="IPR051083">
    <property type="entry name" value="GrpII_Intron_Splice-Mob/Def"/>
</dbReference>
<dbReference type="GO" id="GO:0003964">
    <property type="term" value="F:RNA-directed DNA polymerase activity"/>
    <property type="evidence" value="ECO:0007669"/>
    <property type="project" value="UniProtKB-KW"/>
</dbReference>
<dbReference type="InterPro" id="IPR003615">
    <property type="entry name" value="HNH_nuc"/>
</dbReference>
<gene>
    <name evidence="2" type="primary">orf757</name>
</gene>
<reference evidence="2" key="1">
    <citation type="journal article" date="2008" name="Curr. Genet.">
        <title>Recurrent invasion of mitochondrial group II introns in specimens of Pylaiella littoralis (brown alga), collected worldwide.</title>
        <authorList>
            <person name="Ikuta K."/>
            <person name="Kawai H."/>
            <person name="Muller D.G."/>
            <person name="Ohama T."/>
        </authorList>
    </citation>
    <scope>NUCLEOTIDE SEQUENCE</scope>
</reference>
<keyword evidence="2" id="KW-0808">Transferase</keyword>
<dbReference type="PROSITE" id="PS50878">
    <property type="entry name" value="RT_POL"/>
    <property type="match status" value="1"/>
</dbReference>
<dbReference type="CDD" id="cd01651">
    <property type="entry name" value="RT_G2_intron"/>
    <property type="match status" value="1"/>
</dbReference>
<dbReference type="PANTHER" id="PTHR34047:SF8">
    <property type="entry name" value="PROTEIN YKFC"/>
    <property type="match status" value="1"/>
</dbReference>
<evidence type="ECO:0000259" key="1">
    <source>
        <dbReference type="PROSITE" id="PS50878"/>
    </source>
</evidence>
<dbReference type="AlphaFoldDB" id="B0I1N6"/>
<dbReference type="InterPro" id="IPR024937">
    <property type="entry name" value="Domain_X"/>
</dbReference>
<dbReference type="GO" id="GO:0006397">
    <property type="term" value="P:mRNA processing"/>
    <property type="evidence" value="ECO:0007669"/>
    <property type="project" value="InterPro"/>
</dbReference>
<dbReference type="EMBL" id="AB281602">
    <property type="protein sequence ID" value="BAG06160.1"/>
    <property type="molecule type" value="Genomic_DNA"/>
</dbReference>
<dbReference type="Pfam" id="PF00078">
    <property type="entry name" value="RVT_1"/>
    <property type="match status" value="1"/>
</dbReference>
<proteinExistence type="predicted"/>
<dbReference type="InterPro" id="IPR043502">
    <property type="entry name" value="DNA/RNA_pol_sf"/>
</dbReference>
<name>B0I1N6_PYLLI</name>
<geneLocation type="mitochondrion" evidence="2"/>
<dbReference type="InterPro" id="IPR000477">
    <property type="entry name" value="RT_dom"/>
</dbReference>